<evidence type="ECO:0000313" key="2">
    <source>
        <dbReference type="EMBL" id="KAJ6643647.1"/>
    </source>
</evidence>
<name>A0A9Q0S351_9DIPT</name>
<feature type="compositionally biased region" description="Basic and acidic residues" evidence="1">
    <location>
        <begin position="550"/>
        <end position="582"/>
    </location>
</feature>
<feature type="compositionally biased region" description="Polar residues" evidence="1">
    <location>
        <begin position="140"/>
        <end position="157"/>
    </location>
</feature>
<feature type="compositionally biased region" description="Polar residues" evidence="1">
    <location>
        <begin position="513"/>
        <end position="526"/>
    </location>
</feature>
<dbReference type="AlphaFoldDB" id="A0A9Q0S351"/>
<evidence type="ECO:0000313" key="3">
    <source>
        <dbReference type="Proteomes" id="UP001151699"/>
    </source>
</evidence>
<feature type="region of interest" description="Disordered" evidence="1">
    <location>
        <begin position="130"/>
        <end position="172"/>
    </location>
</feature>
<feature type="region of interest" description="Disordered" evidence="1">
    <location>
        <begin position="384"/>
        <end position="615"/>
    </location>
</feature>
<feature type="compositionally biased region" description="Basic and acidic residues" evidence="1">
    <location>
        <begin position="390"/>
        <end position="401"/>
    </location>
</feature>
<dbReference type="Proteomes" id="UP001151699">
    <property type="component" value="Chromosome B"/>
</dbReference>
<sequence>MIYVSLPGAEETEPTTILEELNRNIIEPVVVAQVPGNDVNENERTHDVNNDNDQVSDVAECSQLTEEKSVDVTDKVCKDNEQIVHSDKPCDSYRNDGIEILNFNLQTIEDDQIDNKVDRAEITSEVKDIDEEDSKLGDNVSANLSDTKSDNFSSPSFDESAGKSLREISPSPPPVPLVTYRWEDVRRDKQKVRFEEGGYPWTYLDPHEPRVIVLNKNSEENAESKETEDIKSDECKGLEEIDLSFPEEETEFEEKVPEVDVEQKAKSSEAKKTRTIPNFLQRVLPNKKLDIQKANQSSSGTQLNSPTHTACCHPLVEKLKTMADKQLHKAKRTIRKHPLQDGEQVELKEPQQILKLKESPKAERKEFASYVVKQDSDDVLEIVNLDESPSETRRHREEERSTIVCPDEIIELPLSQEKSNDENKDVESIEPIVSETSESEVKKTPPPKSPRKPKEHVYEEIDTSENDPTIQEFISYLSLRTQDDKIADDKEEEVSNPHPLSPVESETNEEQKQTSNLQAPISSVESPTAEDEKKLVPLSDLQGEVDERVDEQKPEAKSEELKEPELKSLLKREASPSSDKKVTFSVSTDDNSEEPHREDVDLPEHIKLSSKWSKM</sequence>
<organism evidence="2 3">
    <name type="scientific">Pseudolycoriella hygida</name>
    <dbReference type="NCBI Taxonomy" id="35572"/>
    <lineage>
        <taxon>Eukaryota</taxon>
        <taxon>Metazoa</taxon>
        <taxon>Ecdysozoa</taxon>
        <taxon>Arthropoda</taxon>
        <taxon>Hexapoda</taxon>
        <taxon>Insecta</taxon>
        <taxon>Pterygota</taxon>
        <taxon>Neoptera</taxon>
        <taxon>Endopterygota</taxon>
        <taxon>Diptera</taxon>
        <taxon>Nematocera</taxon>
        <taxon>Sciaroidea</taxon>
        <taxon>Sciaridae</taxon>
        <taxon>Pseudolycoriella</taxon>
    </lineage>
</organism>
<dbReference type="EMBL" id="WJQU01000002">
    <property type="protein sequence ID" value="KAJ6643647.1"/>
    <property type="molecule type" value="Genomic_DNA"/>
</dbReference>
<feature type="compositionally biased region" description="Basic and acidic residues" evidence="1">
    <location>
        <begin position="593"/>
        <end position="607"/>
    </location>
</feature>
<evidence type="ECO:0000256" key="1">
    <source>
        <dbReference type="SAM" id="MobiDB-lite"/>
    </source>
</evidence>
<keyword evidence="3" id="KW-1185">Reference proteome</keyword>
<proteinExistence type="predicted"/>
<accession>A0A9Q0S351</accession>
<dbReference type="OrthoDB" id="6782661at2759"/>
<reference evidence="2" key="1">
    <citation type="submission" date="2022-07" db="EMBL/GenBank/DDBJ databases">
        <authorList>
            <person name="Trinca V."/>
            <person name="Uliana J.V.C."/>
            <person name="Torres T.T."/>
            <person name="Ward R.J."/>
            <person name="Monesi N."/>
        </authorList>
    </citation>
    <scope>NUCLEOTIDE SEQUENCE</scope>
    <source>
        <strain evidence="2">HSMRA1968</strain>
        <tissue evidence="2">Whole embryos</tissue>
    </source>
</reference>
<protein>
    <submittedName>
        <fullName evidence="2">Uncharacterized protein</fullName>
    </submittedName>
</protein>
<gene>
    <name evidence="2" type="ORF">Bhyg_08610</name>
</gene>
<feature type="non-terminal residue" evidence="2">
    <location>
        <position position="1"/>
    </location>
</feature>
<feature type="compositionally biased region" description="Basic and acidic residues" evidence="1">
    <location>
        <begin position="418"/>
        <end position="427"/>
    </location>
</feature>
<comment type="caution">
    <text evidence="2">The sequence shown here is derived from an EMBL/GenBank/DDBJ whole genome shotgun (WGS) entry which is preliminary data.</text>
</comment>